<comment type="similarity">
    <text evidence="7">Belongs to the RecR family.</text>
</comment>
<evidence type="ECO:0000256" key="3">
    <source>
        <dbReference type="ARBA" id="ARBA00022771"/>
    </source>
</evidence>
<comment type="caution">
    <text evidence="7">Lacks conserved residue(s) required for the propagation of feature annotation.</text>
</comment>
<dbReference type="HAMAP" id="MF_00017">
    <property type="entry name" value="RecR"/>
    <property type="match status" value="1"/>
</dbReference>
<feature type="domain" description="Toprim" evidence="8">
    <location>
        <begin position="81"/>
        <end position="179"/>
    </location>
</feature>
<dbReference type="Pfam" id="PF21176">
    <property type="entry name" value="RecR_HhH"/>
    <property type="match status" value="1"/>
</dbReference>
<dbReference type="InterPro" id="IPR023627">
    <property type="entry name" value="Rcmb_RecR"/>
</dbReference>
<reference evidence="10" key="1">
    <citation type="submission" date="2017-09" db="EMBL/GenBank/DDBJ databases">
        <title>Depth-based differentiation of microbial function through sediment-hosted aquifers and enrichment of novel symbionts in the deep terrestrial subsurface.</title>
        <authorList>
            <person name="Probst A.J."/>
            <person name="Ladd B."/>
            <person name="Jarett J.K."/>
            <person name="Geller-Mcgrath D.E."/>
            <person name="Sieber C.M.K."/>
            <person name="Emerson J.B."/>
            <person name="Anantharaman K."/>
            <person name="Thomas B.C."/>
            <person name="Malmstrom R."/>
            <person name="Stieglmeier M."/>
            <person name="Klingl A."/>
            <person name="Woyke T."/>
            <person name="Ryan C.M."/>
            <person name="Banfield J.F."/>
        </authorList>
    </citation>
    <scope>NUCLEOTIDE SEQUENCE [LARGE SCALE GENOMIC DNA]</scope>
</reference>
<dbReference type="Gene3D" id="1.10.8.420">
    <property type="entry name" value="RecR Domain 1"/>
    <property type="match status" value="1"/>
</dbReference>
<dbReference type="Gene3D" id="3.40.1360.10">
    <property type="match status" value="1"/>
</dbReference>
<sequence length="200" mass="22037">MRIPKEIRKLADALSSLPGIGPRQGIRLAFHLIKKGEGFQKSLADDIKDLSAVKICSDCFYIHSNPGELCEICSDPDRDKSIIAIVEKDTDLTSMENASKFNGTYLVLGEFGRGGSLEPDQKLKIKSLRSRIKRDGFSKAKEIVIALNPNPQNNFLSAQIEKELDELAERITRLGVGIPSGGEIEFADEDTLGGAIEHRR</sequence>
<dbReference type="PROSITE" id="PS50880">
    <property type="entry name" value="TOPRIM"/>
    <property type="match status" value="1"/>
</dbReference>
<evidence type="ECO:0000256" key="6">
    <source>
        <dbReference type="ARBA" id="ARBA00023204"/>
    </source>
</evidence>
<comment type="function">
    <text evidence="7">May play a role in DNA repair. It seems to be involved in an RecBC-independent recombinational process of DNA repair. It may act with RecF and RecO.</text>
</comment>
<evidence type="ECO:0000313" key="9">
    <source>
        <dbReference type="EMBL" id="PIR98531.1"/>
    </source>
</evidence>
<dbReference type="PANTHER" id="PTHR30446">
    <property type="entry name" value="RECOMBINATION PROTEIN RECR"/>
    <property type="match status" value="1"/>
</dbReference>
<proteinExistence type="inferred from homology"/>
<keyword evidence="5 7" id="KW-0233">DNA recombination</keyword>
<name>A0A2H0VHH0_9BACT</name>
<dbReference type="InterPro" id="IPR000093">
    <property type="entry name" value="DNA_Rcmb_RecR"/>
</dbReference>
<organism evidence="9 10">
    <name type="scientific">Candidatus Colwellbacteria bacterium CG10_big_fil_rev_8_21_14_0_10_41_28</name>
    <dbReference type="NCBI Taxonomy" id="1974539"/>
    <lineage>
        <taxon>Bacteria</taxon>
        <taxon>Candidatus Colwelliibacteriota</taxon>
    </lineage>
</organism>
<dbReference type="EMBL" id="PFAG01000013">
    <property type="protein sequence ID" value="PIR98531.1"/>
    <property type="molecule type" value="Genomic_DNA"/>
</dbReference>
<dbReference type="GO" id="GO:0006281">
    <property type="term" value="P:DNA repair"/>
    <property type="evidence" value="ECO:0007669"/>
    <property type="project" value="UniProtKB-UniRule"/>
</dbReference>
<dbReference type="GO" id="GO:0006310">
    <property type="term" value="P:DNA recombination"/>
    <property type="evidence" value="ECO:0007669"/>
    <property type="project" value="UniProtKB-UniRule"/>
</dbReference>
<dbReference type="Pfam" id="PF21175">
    <property type="entry name" value="RecR_C"/>
    <property type="match status" value="1"/>
</dbReference>
<keyword evidence="4 7" id="KW-0862">Zinc</keyword>
<dbReference type="SUPFAM" id="SSF111304">
    <property type="entry name" value="Recombination protein RecR"/>
    <property type="match status" value="1"/>
</dbReference>
<dbReference type="Pfam" id="PF13662">
    <property type="entry name" value="Toprim_4"/>
    <property type="match status" value="1"/>
</dbReference>
<evidence type="ECO:0000313" key="10">
    <source>
        <dbReference type="Proteomes" id="UP000230776"/>
    </source>
</evidence>
<keyword evidence="1 7" id="KW-0479">Metal-binding</keyword>
<accession>A0A2H0VHH0</accession>
<evidence type="ECO:0000256" key="2">
    <source>
        <dbReference type="ARBA" id="ARBA00022763"/>
    </source>
</evidence>
<evidence type="ECO:0000259" key="8">
    <source>
        <dbReference type="PROSITE" id="PS50880"/>
    </source>
</evidence>
<evidence type="ECO:0000256" key="4">
    <source>
        <dbReference type="ARBA" id="ARBA00022833"/>
    </source>
</evidence>
<comment type="caution">
    <text evidence="9">The sequence shown here is derived from an EMBL/GenBank/DDBJ whole genome shotgun (WGS) entry which is preliminary data.</text>
</comment>
<dbReference type="InterPro" id="IPR006171">
    <property type="entry name" value="TOPRIM_dom"/>
</dbReference>
<keyword evidence="6 7" id="KW-0234">DNA repair</keyword>
<evidence type="ECO:0000256" key="1">
    <source>
        <dbReference type="ARBA" id="ARBA00022723"/>
    </source>
</evidence>
<keyword evidence="2 7" id="KW-0227">DNA damage</keyword>
<evidence type="ECO:0000256" key="5">
    <source>
        <dbReference type="ARBA" id="ARBA00023172"/>
    </source>
</evidence>
<dbReference type="GO" id="GO:0003677">
    <property type="term" value="F:DNA binding"/>
    <property type="evidence" value="ECO:0007669"/>
    <property type="project" value="UniProtKB-UniRule"/>
</dbReference>
<dbReference type="GO" id="GO:0008270">
    <property type="term" value="F:zinc ion binding"/>
    <property type="evidence" value="ECO:0007669"/>
    <property type="project" value="UniProtKB-KW"/>
</dbReference>
<keyword evidence="3 7" id="KW-0863">Zinc-finger</keyword>
<gene>
    <name evidence="7" type="primary">recR</name>
    <name evidence="9" type="ORF">COT88_01165</name>
</gene>
<evidence type="ECO:0000256" key="7">
    <source>
        <dbReference type="HAMAP-Rule" id="MF_00017"/>
    </source>
</evidence>
<dbReference type="AlphaFoldDB" id="A0A2H0VHH0"/>
<dbReference type="PANTHER" id="PTHR30446:SF0">
    <property type="entry name" value="RECOMBINATION PROTEIN RECR"/>
    <property type="match status" value="1"/>
</dbReference>
<dbReference type="Proteomes" id="UP000230776">
    <property type="component" value="Unassembled WGS sequence"/>
</dbReference>
<protein>
    <recommendedName>
        <fullName evidence="7">Recombination protein RecR</fullName>
    </recommendedName>
</protein>